<evidence type="ECO:0000313" key="3">
    <source>
        <dbReference type="Proteomes" id="UP000244908"/>
    </source>
</evidence>
<accession>A0A2Y9TZD4</accession>
<evidence type="ECO:0000313" key="2">
    <source>
        <dbReference type="EMBL" id="AWH88881.1"/>
    </source>
</evidence>
<protein>
    <submittedName>
        <fullName evidence="2">DUF3261 domain-containing protein</fullName>
    </submittedName>
</protein>
<dbReference type="AlphaFoldDB" id="A0A2Y9TZD4"/>
<dbReference type="PROSITE" id="PS51257">
    <property type="entry name" value="PROKAR_LIPOPROTEIN"/>
    <property type="match status" value="1"/>
</dbReference>
<proteinExistence type="predicted"/>
<dbReference type="Proteomes" id="UP000244908">
    <property type="component" value="Chromosome"/>
</dbReference>
<organism evidence="2 3">
    <name type="scientific">Limnobaculum parvum</name>
    <dbReference type="NCBI Taxonomy" id="2172103"/>
    <lineage>
        <taxon>Bacteria</taxon>
        <taxon>Pseudomonadati</taxon>
        <taxon>Pseudomonadota</taxon>
        <taxon>Gammaproteobacteria</taxon>
        <taxon>Enterobacterales</taxon>
        <taxon>Budviciaceae</taxon>
        <taxon>Limnobaculum</taxon>
    </lineage>
</organism>
<feature type="signal peptide" evidence="1">
    <location>
        <begin position="1"/>
        <end position="22"/>
    </location>
</feature>
<name>A0A2Y9TZD4_9GAMM</name>
<keyword evidence="1" id="KW-0732">Signal</keyword>
<reference evidence="2 3" key="1">
    <citation type="journal article" date="2019" name="Int. J. Syst. Evol. Microbiol.">
        <title>Limnobaculum parvum gen. nov., sp. nov., isolated from a freshwater lake.</title>
        <authorList>
            <person name="Baek C."/>
            <person name="Shin S.K."/>
            <person name="Yi H."/>
        </authorList>
    </citation>
    <scope>NUCLEOTIDE SEQUENCE [LARGE SCALE GENOMIC DNA]</scope>
    <source>
        <strain evidence="2 3">HYN0051</strain>
    </source>
</reference>
<dbReference type="KEGG" id="lpv:HYN51_10150"/>
<keyword evidence="3" id="KW-1185">Reference proteome</keyword>
<gene>
    <name evidence="2" type="ORF">HYN51_10150</name>
</gene>
<dbReference type="OrthoDB" id="6228084at2"/>
<dbReference type="RefSeq" id="WP_108900937.1">
    <property type="nucleotide sequence ID" value="NZ_CP029185.2"/>
</dbReference>
<sequence>MKITTGLISAFLILLLSGCSLSQDQSHPQAWLKRGTKVTLPAPTLASPLHYQQLLTATIEDKSQSMLVLLDADHEKITLAALSPVGIRLFKLTYDATGIHTEQSIALPQLPPAEQVLADIMLSYWPIADWQAHLPEGWQLSDQQDKRILTDNKGNVISEIQYQSGNNRREPVLITQHHFGYQISIQNVDTSS</sequence>
<dbReference type="InterPro" id="IPR021675">
    <property type="entry name" value="DUF3261"/>
</dbReference>
<feature type="chain" id="PRO_5016057442" evidence="1">
    <location>
        <begin position="23"/>
        <end position="192"/>
    </location>
</feature>
<dbReference type="EMBL" id="CP029185">
    <property type="protein sequence ID" value="AWH88881.1"/>
    <property type="molecule type" value="Genomic_DNA"/>
</dbReference>
<dbReference type="Pfam" id="PF11659">
    <property type="entry name" value="DUF3261"/>
    <property type="match status" value="1"/>
</dbReference>
<evidence type="ECO:0000256" key="1">
    <source>
        <dbReference type="SAM" id="SignalP"/>
    </source>
</evidence>